<dbReference type="EMBL" id="FNHH01000024">
    <property type="protein sequence ID" value="SDM81375.1"/>
    <property type="molecule type" value="Genomic_DNA"/>
</dbReference>
<name>A0A1G9WBI6_9SPHI</name>
<reference evidence="2" key="1">
    <citation type="submission" date="2016-10" db="EMBL/GenBank/DDBJ databases">
        <authorList>
            <person name="Varghese N."/>
            <person name="Submissions S."/>
        </authorList>
    </citation>
    <scope>NUCLEOTIDE SEQUENCE [LARGE SCALE GENOMIC DNA]</scope>
    <source>
        <strain evidence="2">DSM 24536</strain>
    </source>
</reference>
<dbReference type="Proteomes" id="UP000199226">
    <property type="component" value="Unassembled WGS sequence"/>
</dbReference>
<keyword evidence="2" id="KW-1185">Reference proteome</keyword>
<evidence type="ECO:0000313" key="2">
    <source>
        <dbReference type="Proteomes" id="UP000199226"/>
    </source>
</evidence>
<sequence>MILFITKDILNSRYVIKGKELSVKDHYILEELKNIQFYELKETKRVNLLISSQYWYQYVAPKIIRNKFQKLF</sequence>
<organism evidence="1 2">
    <name type="scientific">Daejeonella rubra</name>
    <dbReference type="NCBI Taxonomy" id="990371"/>
    <lineage>
        <taxon>Bacteria</taxon>
        <taxon>Pseudomonadati</taxon>
        <taxon>Bacteroidota</taxon>
        <taxon>Sphingobacteriia</taxon>
        <taxon>Sphingobacteriales</taxon>
        <taxon>Sphingobacteriaceae</taxon>
        <taxon>Daejeonella</taxon>
    </lineage>
</organism>
<dbReference type="AlphaFoldDB" id="A0A1G9WBI6"/>
<protein>
    <submittedName>
        <fullName evidence="1">Uncharacterized protein</fullName>
    </submittedName>
</protein>
<proteinExistence type="predicted"/>
<evidence type="ECO:0000313" key="1">
    <source>
        <dbReference type="EMBL" id="SDM81375.1"/>
    </source>
</evidence>
<accession>A0A1G9WBI6</accession>
<dbReference type="STRING" id="990371.SAMN05421813_12433"/>
<gene>
    <name evidence="1" type="ORF">SAMN05421813_12433</name>
</gene>